<sequence>MGLQQVWLSYNQLFNLFFFFIFLCQLTFLHAQLCTQEQTSALLQFKQNFSFNKSASQENCDDFGITTFPKIKSWKKGSDCCSWAGVDCDGTGQVIGLDLSCSWLQGTIHPNSSLFLSFPHLQRLNLAYNDFFMSPISLEFTRFTELKHLNLSWSVFSGNIPLEFSFLNKLVSLDLSGNFGLGLEEGGFQLLIQNLSKLRDLDLYRVNMSSSVVPKSFLNLTSLRSLSLGRSGLHGEFPSGIFHLPHLQNLEIWDDEGLTGHIPDFINSTYPLQNLVLFSTDFSGILLDSIANMKSLELLVVSNCKFHGSIPTSLWNLPQITYVDLSSNNFHGILPSSISNLTQITSLDLSYNNFSGSLPSSISNLTQITSLDLSYNKFSGSLPSSISNLGNLRYLSLSDNIFTGPFFPWDANLLEFQFLDVANNRLTGPLPSQVIVPPKLTDLDISQNLIKGTIPFWIFQLPALKYLNLSHNELIGHTHEFQYSSLEIIDLSNNYLHGIVPNSTFELRNLTHLVLSSNSFFGTIPRSNRFSENLNVLALKMNNFSGTIHDSFTRRNSLTTINLYGNGFEGPIPKSLINCRNLEVLDLGRNNFFEEFPHWLGNLPNLHVLILQSNKFHGSIVTSTSKFPFPILRILDMANNNFTGPLPIKYFTTFKAMMNVDEHFDLEYMGNDTLRYYDSLTIVIKGSTSEMRKILKVFTAIDLSRNKFQGEIPGIIGGLNSIQGLNLSHNSLTGHIPKSLGNLTKLEWLDLSSNKLTGEIPRQLTNLTFLGTLNLSQNRLVGPIPQGKQFDTFSNDSYINNLALCGPPLSNTCGDPKPTQPPPSTFEEEDSEPVSGFGWEVILPGYGFGLVVGLVMGYLMFSFGKPLWLVKMVEGVGNRNEKRLKSHAWRRGGRRN</sequence>
<proteinExistence type="predicted"/>
<name>A0ACC0PZX2_RHOML</name>
<dbReference type="EMBL" id="CM046388">
    <property type="protein sequence ID" value="KAI8570711.1"/>
    <property type="molecule type" value="Genomic_DNA"/>
</dbReference>
<protein>
    <submittedName>
        <fullName evidence="1">Uncharacterized protein</fullName>
    </submittedName>
</protein>
<accession>A0ACC0PZX2</accession>
<dbReference type="Proteomes" id="UP001062846">
    <property type="component" value="Chromosome 1"/>
</dbReference>
<reference evidence="1" key="1">
    <citation type="submission" date="2022-02" db="EMBL/GenBank/DDBJ databases">
        <title>Plant Genome Project.</title>
        <authorList>
            <person name="Zhang R.-G."/>
        </authorList>
    </citation>
    <scope>NUCLEOTIDE SEQUENCE</scope>
    <source>
        <strain evidence="1">AT1</strain>
    </source>
</reference>
<evidence type="ECO:0000313" key="1">
    <source>
        <dbReference type="EMBL" id="KAI8570711.1"/>
    </source>
</evidence>
<gene>
    <name evidence="1" type="ORF">RHMOL_Rhmol01G0057400</name>
</gene>
<organism evidence="1 2">
    <name type="scientific">Rhododendron molle</name>
    <name type="common">Chinese azalea</name>
    <name type="synonym">Azalea mollis</name>
    <dbReference type="NCBI Taxonomy" id="49168"/>
    <lineage>
        <taxon>Eukaryota</taxon>
        <taxon>Viridiplantae</taxon>
        <taxon>Streptophyta</taxon>
        <taxon>Embryophyta</taxon>
        <taxon>Tracheophyta</taxon>
        <taxon>Spermatophyta</taxon>
        <taxon>Magnoliopsida</taxon>
        <taxon>eudicotyledons</taxon>
        <taxon>Gunneridae</taxon>
        <taxon>Pentapetalae</taxon>
        <taxon>asterids</taxon>
        <taxon>Ericales</taxon>
        <taxon>Ericaceae</taxon>
        <taxon>Ericoideae</taxon>
        <taxon>Rhodoreae</taxon>
        <taxon>Rhododendron</taxon>
    </lineage>
</organism>
<keyword evidence="2" id="KW-1185">Reference proteome</keyword>
<evidence type="ECO:0000313" key="2">
    <source>
        <dbReference type="Proteomes" id="UP001062846"/>
    </source>
</evidence>
<comment type="caution">
    <text evidence="1">The sequence shown here is derived from an EMBL/GenBank/DDBJ whole genome shotgun (WGS) entry which is preliminary data.</text>
</comment>